<protein>
    <submittedName>
        <fullName evidence="1">Uncharacterized protein</fullName>
    </submittedName>
</protein>
<evidence type="ECO:0000313" key="1">
    <source>
        <dbReference type="EMBL" id="KIH63048.1"/>
    </source>
</evidence>
<dbReference type="Gene3D" id="3.30.420.10">
    <property type="entry name" value="Ribonuclease H-like superfamily/Ribonuclease H"/>
    <property type="match status" value="1"/>
</dbReference>
<keyword evidence="2" id="KW-1185">Reference proteome</keyword>
<dbReference type="GO" id="GO:0003676">
    <property type="term" value="F:nucleic acid binding"/>
    <property type="evidence" value="ECO:0007669"/>
    <property type="project" value="InterPro"/>
</dbReference>
<dbReference type="InterPro" id="IPR036397">
    <property type="entry name" value="RNaseH_sf"/>
</dbReference>
<reference evidence="1 2" key="1">
    <citation type="submission" date="2013-12" db="EMBL/GenBank/DDBJ databases">
        <title>Draft genome of the parsitic nematode Ancylostoma duodenale.</title>
        <authorList>
            <person name="Mitreva M."/>
        </authorList>
    </citation>
    <scope>NUCLEOTIDE SEQUENCE [LARGE SCALE GENOMIC DNA]</scope>
    <source>
        <strain evidence="1 2">Zhejiang</strain>
    </source>
</reference>
<name>A0A0C2D141_9BILA</name>
<dbReference type="Proteomes" id="UP000054047">
    <property type="component" value="Unassembled WGS sequence"/>
</dbReference>
<evidence type="ECO:0000313" key="2">
    <source>
        <dbReference type="Proteomes" id="UP000054047"/>
    </source>
</evidence>
<gene>
    <name evidence="1" type="ORF">ANCDUO_06660</name>
</gene>
<sequence>MGRTHPSKMRHQFTLRKWFRRDAGPNCLTSSRQNSGLISTFWVTGYSIWSVIETNPCDTSHNSVGSLKEAFLKAWEDIDAEYLLRTVDAFPHRLHECIRRKRDHVEHV</sequence>
<proteinExistence type="predicted"/>
<dbReference type="EMBL" id="KN728911">
    <property type="protein sequence ID" value="KIH63048.1"/>
    <property type="molecule type" value="Genomic_DNA"/>
</dbReference>
<dbReference type="OrthoDB" id="7951431at2759"/>
<dbReference type="AlphaFoldDB" id="A0A0C2D141"/>
<accession>A0A0C2D141</accession>
<organism evidence="1 2">
    <name type="scientific">Ancylostoma duodenale</name>
    <dbReference type="NCBI Taxonomy" id="51022"/>
    <lineage>
        <taxon>Eukaryota</taxon>
        <taxon>Metazoa</taxon>
        <taxon>Ecdysozoa</taxon>
        <taxon>Nematoda</taxon>
        <taxon>Chromadorea</taxon>
        <taxon>Rhabditida</taxon>
        <taxon>Rhabditina</taxon>
        <taxon>Rhabditomorpha</taxon>
        <taxon>Strongyloidea</taxon>
        <taxon>Ancylostomatidae</taxon>
        <taxon>Ancylostomatinae</taxon>
        <taxon>Ancylostoma</taxon>
    </lineage>
</organism>